<dbReference type="InterPro" id="IPR025588">
    <property type="entry name" value="YcxB-like_C"/>
</dbReference>
<proteinExistence type="predicted"/>
<feature type="domain" description="YcxB-like C-terminal" evidence="2">
    <location>
        <begin position="102"/>
        <end position="160"/>
    </location>
</feature>
<evidence type="ECO:0000313" key="3">
    <source>
        <dbReference type="EMBL" id="MBB4037099.1"/>
    </source>
</evidence>
<keyword evidence="4" id="KW-1185">Reference proteome</keyword>
<dbReference type="EMBL" id="JACIEP010000011">
    <property type="protein sequence ID" value="MBB4037099.1"/>
    <property type="molecule type" value="Genomic_DNA"/>
</dbReference>
<feature type="transmembrane region" description="Helical" evidence="1">
    <location>
        <begin position="58"/>
        <end position="75"/>
    </location>
</feature>
<name>A0A840CR01_9BACT</name>
<dbReference type="AlphaFoldDB" id="A0A840CR01"/>
<accession>A0A840CR01</accession>
<gene>
    <name evidence="3" type="ORF">GGR21_003014</name>
</gene>
<reference evidence="3 4" key="1">
    <citation type="submission" date="2020-08" db="EMBL/GenBank/DDBJ databases">
        <title>Genomic Encyclopedia of Type Strains, Phase IV (KMG-IV): sequencing the most valuable type-strain genomes for metagenomic binning, comparative biology and taxonomic classification.</title>
        <authorList>
            <person name="Goeker M."/>
        </authorList>
    </citation>
    <scope>NUCLEOTIDE SEQUENCE [LARGE SCALE GENOMIC DNA]</scope>
    <source>
        <strain evidence="3 4">DSM 104969</strain>
    </source>
</reference>
<protein>
    <recommendedName>
        <fullName evidence="2">YcxB-like C-terminal domain-containing protein</fullName>
    </recommendedName>
</protein>
<feature type="transmembrane region" description="Helical" evidence="1">
    <location>
        <begin position="36"/>
        <end position="52"/>
    </location>
</feature>
<organism evidence="3 4">
    <name type="scientific">Dysgonomonas hofstadii</name>
    <dbReference type="NCBI Taxonomy" id="637886"/>
    <lineage>
        <taxon>Bacteria</taxon>
        <taxon>Pseudomonadati</taxon>
        <taxon>Bacteroidota</taxon>
        <taxon>Bacteroidia</taxon>
        <taxon>Bacteroidales</taxon>
        <taxon>Dysgonomonadaceae</taxon>
        <taxon>Dysgonomonas</taxon>
    </lineage>
</organism>
<sequence length="180" mass="20999">MIELSYTLDKDDYLAFQLFAATKNPLFKRQHRKSRILVFLLFATVGAVFLNFDTGLACYIFIFAAIVFLIYPFFGRRYSKSYLEKHVEQTFDPDCRVVSVSIDDRNVNMVDKKSTGSVKLSELVGITEIKDYFFMQVNKASYIIIPKGKIENVDALRNHLLECSKKLNITYSDEMDWKWK</sequence>
<evidence type="ECO:0000313" key="4">
    <source>
        <dbReference type="Proteomes" id="UP000555103"/>
    </source>
</evidence>
<dbReference type="Pfam" id="PF14317">
    <property type="entry name" value="YcxB"/>
    <property type="match status" value="1"/>
</dbReference>
<comment type="caution">
    <text evidence="3">The sequence shown here is derived from an EMBL/GenBank/DDBJ whole genome shotgun (WGS) entry which is preliminary data.</text>
</comment>
<dbReference type="Proteomes" id="UP000555103">
    <property type="component" value="Unassembled WGS sequence"/>
</dbReference>
<keyword evidence="1" id="KW-1133">Transmembrane helix</keyword>
<dbReference type="RefSeq" id="WP_183307965.1">
    <property type="nucleotide sequence ID" value="NZ_JACIEP010000011.1"/>
</dbReference>
<keyword evidence="1" id="KW-0812">Transmembrane</keyword>
<evidence type="ECO:0000259" key="2">
    <source>
        <dbReference type="Pfam" id="PF14317"/>
    </source>
</evidence>
<evidence type="ECO:0000256" key="1">
    <source>
        <dbReference type="SAM" id="Phobius"/>
    </source>
</evidence>
<keyword evidence="1" id="KW-0472">Membrane</keyword>